<keyword evidence="4" id="KW-1185">Reference proteome</keyword>
<dbReference type="AlphaFoldDB" id="A0A1I3K794"/>
<feature type="compositionally biased region" description="Polar residues" evidence="1">
    <location>
        <begin position="20"/>
        <end position="29"/>
    </location>
</feature>
<proteinExistence type="predicted"/>
<keyword evidence="2" id="KW-0732">Signal</keyword>
<feature type="signal peptide" evidence="2">
    <location>
        <begin position="1"/>
        <end position="19"/>
    </location>
</feature>
<organism evidence="3 4">
    <name type="scientific">Kaistella treverensis</name>
    <dbReference type="NCBI Taxonomy" id="631455"/>
    <lineage>
        <taxon>Bacteria</taxon>
        <taxon>Pseudomonadati</taxon>
        <taxon>Bacteroidota</taxon>
        <taxon>Flavobacteriia</taxon>
        <taxon>Flavobacteriales</taxon>
        <taxon>Weeksellaceae</taxon>
        <taxon>Chryseobacterium group</taxon>
        <taxon>Kaistella</taxon>
    </lineage>
</organism>
<evidence type="ECO:0000256" key="1">
    <source>
        <dbReference type="SAM" id="MobiDB-lite"/>
    </source>
</evidence>
<dbReference type="RefSeq" id="WP_089818562.1">
    <property type="nucleotide sequence ID" value="NZ_FORQ01000001.1"/>
</dbReference>
<gene>
    <name evidence="3" type="ORF">SAMN05421638_0638</name>
</gene>
<accession>A0A1I3K794</accession>
<feature type="region of interest" description="Disordered" evidence="1">
    <location>
        <begin position="20"/>
        <end position="73"/>
    </location>
</feature>
<evidence type="ECO:0000313" key="4">
    <source>
        <dbReference type="Proteomes" id="UP000242560"/>
    </source>
</evidence>
<dbReference type="EMBL" id="FORQ01000001">
    <property type="protein sequence ID" value="SFI68391.1"/>
    <property type="molecule type" value="Genomic_DNA"/>
</dbReference>
<evidence type="ECO:0000313" key="3">
    <source>
        <dbReference type="EMBL" id="SFI68391.1"/>
    </source>
</evidence>
<feature type="chain" id="PRO_5015319266" description="Lipoprotein" evidence="2">
    <location>
        <begin position="20"/>
        <end position="73"/>
    </location>
</feature>
<reference evidence="4" key="1">
    <citation type="submission" date="2016-10" db="EMBL/GenBank/DDBJ databases">
        <authorList>
            <person name="Varghese N."/>
            <person name="Submissions S."/>
        </authorList>
    </citation>
    <scope>NUCLEOTIDE SEQUENCE [LARGE SCALE GENOMIC DNA]</scope>
    <source>
        <strain evidence="4">DSM 22251</strain>
    </source>
</reference>
<sequence length="73" mass="7787">MKTKIMTAVLFGMVLSACSKNESNSNTQPADYAETRDALIQNRASDSLAGDSIDSANGPTAMPPQEKRPDTEP</sequence>
<evidence type="ECO:0000256" key="2">
    <source>
        <dbReference type="SAM" id="SignalP"/>
    </source>
</evidence>
<evidence type="ECO:0008006" key="5">
    <source>
        <dbReference type="Google" id="ProtNLM"/>
    </source>
</evidence>
<name>A0A1I3K794_9FLAO</name>
<protein>
    <recommendedName>
        <fullName evidence="5">Lipoprotein</fullName>
    </recommendedName>
</protein>
<dbReference type="PROSITE" id="PS51257">
    <property type="entry name" value="PROKAR_LIPOPROTEIN"/>
    <property type="match status" value="1"/>
</dbReference>
<dbReference type="Proteomes" id="UP000242560">
    <property type="component" value="Unassembled WGS sequence"/>
</dbReference>